<dbReference type="PANTHER" id="PTHR10151:SF120">
    <property type="entry name" value="BIS(5'-ADENOSYL)-TRIPHOSPHATASE"/>
    <property type="match status" value="1"/>
</dbReference>
<dbReference type="Pfam" id="PF01663">
    <property type="entry name" value="Phosphodiest"/>
    <property type="match status" value="1"/>
</dbReference>
<evidence type="ECO:0000313" key="2">
    <source>
        <dbReference type="Proteomes" id="UP001597380"/>
    </source>
</evidence>
<proteinExistence type="predicted"/>
<dbReference type="Proteomes" id="UP001597380">
    <property type="component" value="Unassembled WGS sequence"/>
</dbReference>
<organism evidence="1 2">
    <name type="scientific">Corallincola platygyrae</name>
    <dbReference type="NCBI Taxonomy" id="1193278"/>
    <lineage>
        <taxon>Bacteria</taxon>
        <taxon>Pseudomonadati</taxon>
        <taxon>Pseudomonadota</taxon>
        <taxon>Gammaproteobacteria</taxon>
        <taxon>Alteromonadales</taxon>
        <taxon>Psychromonadaceae</taxon>
        <taxon>Corallincola</taxon>
    </lineage>
</organism>
<reference evidence="2" key="1">
    <citation type="journal article" date="2019" name="Int. J. Syst. Evol. Microbiol.">
        <title>The Global Catalogue of Microorganisms (GCM) 10K type strain sequencing project: providing services to taxonomists for standard genome sequencing and annotation.</title>
        <authorList>
            <consortium name="The Broad Institute Genomics Platform"/>
            <consortium name="The Broad Institute Genome Sequencing Center for Infectious Disease"/>
            <person name="Wu L."/>
            <person name="Ma J."/>
        </authorList>
    </citation>
    <scope>NUCLEOTIDE SEQUENCE [LARGE SCALE GENOMIC DNA]</scope>
    <source>
        <strain evidence="2">CGMCC 1.10992</strain>
    </source>
</reference>
<accession>A0ABW4XI08</accession>
<name>A0ABW4XI08_9GAMM</name>
<dbReference type="RefSeq" id="WP_345338335.1">
    <property type="nucleotide sequence ID" value="NZ_BAABLI010000005.1"/>
</dbReference>
<dbReference type="SUPFAM" id="SSF53649">
    <property type="entry name" value="Alkaline phosphatase-like"/>
    <property type="match status" value="1"/>
</dbReference>
<evidence type="ECO:0000313" key="1">
    <source>
        <dbReference type="EMBL" id="MFD2095175.1"/>
    </source>
</evidence>
<dbReference type="Gene3D" id="3.40.720.10">
    <property type="entry name" value="Alkaline Phosphatase, subunit A"/>
    <property type="match status" value="1"/>
</dbReference>
<dbReference type="CDD" id="cd16018">
    <property type="entry name" value="Enpp"/>
    <property type="match status" value="1"/>
</dbReference>
<keyword evidence="2" id="KW-1185">Reference proteome</keyword>
<gene>
    <name evidence="1" type="ORF">ACFSJ3_04200</name>
</gene>
<sequence length="471" mass="52788">MTTTKSLVIINIVGLTPALLGKHTPNLNRLINEGFCCPLGEVFPAVTTTAQASMLTGRQPNQHGIVGNGWYLRDIAEVAFWKQCNRLVQGDKVWDTLKREDPTAKVSQLFWWYNMYADVDFSITPRPHYPADGRKIPDLYSSPKGLHQQIEEKLGAFPFFSFWGPKSDIKSSEWIAQAAKLEFDMHQPNLQTVYLPHLDYNMQKLGPDHPDIWQDVAAIDQVAGDLIDHLKARGAEVLVVSEYGINPVSQPVHINRVLREHGYLEVRDSLSWELLDPGASAAFAVADHQVAHIYIKDPSKLNELQRLLEKQPGIAQVLNREQQAALHIDHERSGELIAIAAPDAWFTYYYWLDEAKAPDFANTVDIHRKPGYDPCELFVDPSIKMPMLKVVSRLIQKKLGFRMLMDVIPTDATLVKGSHGRLASSSEHGAILIGPKTIAADHYQMTQVRELIEQLTMVGKIATASPSPVLA</sequence>
<dbReference type="InterPro" id="IPR002591">
    <property type="entry name" value="Phosphodiest/P_Trfase"/>
</dbReference>
<dbReference type="InterPro" id="IPR017850">
    <property type="entry name" value="Alkaline_phosphatase_core_sf"/>
</dbReference>
<dbReference type="PANTHER" id="PTHR10151">
    <property type="entry name" value="ECTONUCLEOTIDE PYROPHOSPHATASE/PHOSPHODIESTERASE"/>
    <property type="match status" value="1"/>
</dbReference>
<protein>
    <submittedName>
        <fullName evidence="1">Nucleotide pyrophosphatase/phosphodiesterase family protein</fullName>
    </submittedName>
</protein>
<comment type="caution">
    <text evidence="1">The sequence shown here is derived from an EMBL/GenBank/DDBJ whole genome shotgun (WGS) entry which is preliminary data.</text>
</comment>
<dbReference type="EMBL" id="JBHUHT010000008">
    <property type="protein sequence ID" value="MFD2095175.1"/>
    <property type="molecule type" value="Genomic_DNA"/>
</dbReference>